<feature type="transmembrane region" description="Helical" evidence="6">
    <location>
        <begin position="79"/>
        <end position="98"/>
    </location>
</feature>
<feature type="domain" description="ResB-like" evidence="7">
    <location>
        <begin position="27"/>
        <end position="706"/>
    </location>
</feature>
<comment type="subcellular location">
    <subcellularLocation>
        <location evidence="1">Membrane</location>
        <topology evidence="1">Multi-pass membrane protein</topology>
    </subcellularLocation>
</comment>
<feature type="transmembrane region" description="Helical" evidence="6">
    <location>
        <begin position="651"/>
        <end position="669"/>
    </location>
</feature>
<dbReference type="EMBL" id="JAERRA010000001">
    <property type="protein sequence ID" value="MBL0719007.1"/>
    <property type="molecule type" value="Genomic_DNA"/>
</dbReference>
<evidence type="ECO:0000256" key="4">
    <source>
        <dbReference type="ARBA" id="ARBA00022989"/>
    </source>
</evidence>
<dbReference type="PANTHER" id="PTHR31566">
    <property type="entry name" value="CYTOCHROME C BIOGENESIS PROTEIN CCS1, CHLOROPLASTIC"/>
    <property type="match status" value="1"/>
</dbReference>
<dbReference type="RefSeq" id="WP_201824114.1">
    <property type="nucleotide sequence ID" value="NZ_JAERRA010000001.1"/>
</dbReference>
<keyword evidence="5 6" id="KW-0472">Membrane</keyword>
<dbReference type="InterPro" id="IPR007816">
    <property type="entry name" value="ResB-like_domain"/>
</dbReference>
<feature type="transmembrane region" description="Helical" evidence="6">
    <location>
        <begin position="21"/>
        <end position="47"/>
    </location>
</feature>
<proteinExistence type="predicted"/>
<feature type="transmembrane region" description="Helical" evidence="6">
    <location>
        <begin position="180"/>
        <end position="198"/>
    </location>
</feature>
<accession>A0A9X0XBA5</accession>
<comment type="caution">
    <text evidence="8">The sequence shown here is derived from an EMBL/GenBank/DDBJ whole genome shotgun (WGS) entry which is preliminary data.</text>
</comment>
<evidence type="ECO:0000313" key="8">
    <source>
        <dbReference type="EMBL" id="MBL0719007.1"/>
    </source>
</evidence>
<keyword evidence="9" id="KW-1185">Reference proteome</keyword>
<keyword evidence="4 6" id="KW-1133">Transmembrane helix</keyword>
<evidence type="ECO:0000259" key="7">
    <source>
        <dbReference type="Pfam" id="PF05140"/>
    </source>
</evidence>
<dbReference type="Proteomes" id="UP000643207">
    <property type="component" value="Unassembled WGS sequence"/>
</dbReference>
<dbReference type="AlphaFoldDB" id="A0A9X0XBA5"/>
<evidence type="ECO:0000256" key="5">
    <source>
        <dbReference type="ARBA" id="ARBA00023136"/>
    </source>
</evidence>
<dbReference type="PANTHER" id="PTHR31566:SF0">
    <property type="entry name" value="CYTOCHROME C BIOGENESIS PROTEIN CCS1, CHLOROPLASTIC"/>
    <property type="match status" value="1"/>
</dbReference>
<evidence type="ECO:0000256" key="6">
    <source>
        <dbReference type="SAM" id="Phobius"/>
    </source>
</evidence>
<keyword evidence="3" id="KW-0201">Cytochrome c-type biogenesis</keyword>
<evidence type="ECO:0000256" key="3">
    <source>
        <dbReference type="ARBA" id="ARBA00022748"/>
    </source>
</evidence>
<dbReference type="GO" id="GO:0016020">
    <property type="term" value="C:membrane"/>
    <property type="evidence" value="ECO:0007669"/>
    <property type="project" value="UniProtKB-SubCell"/>
</dbReference>
<dbReference type="GO" id="GO:0017004">
    <property type="term" value="P:cytochrome complex assembly"/>
    <property type="evidence" value="ECO:0007669"/>
    <property type="project" value="UniProtKB-KW"/>
</dbReference>
<evidence type="ECO:0000313" key="9">
    <source>
        <dbReference type="Proteomes" id="UP000643207"/>
    </source>
</evidence>
<evidence type="ECO:0000256" key="1">
    <source>
        <dbReference type="ARBA" id="ARBA00004141"/>
    </source>
</evidence>
<name>A0A9X0XBA5_9BURK</name>
<gene>
    <name evidence="8" type="ORF">JI742_03795</name>
</gene>
<dbReference type="Pfam" id="PF05140">
    <property type="entry name" value="ResB"/>
    <property type="match status" value="1"/>
</dbReference>
<keyword evidence="2 6" id="KW-0812">Transmembrane</keyword>
<sequence>MSASTTGLTLNTRSRPLREAVEVLSSMRFAIALLTVICIASVIGTVVTQREPGVNYVNQFGPFWAEMFDRVGLYNVYSAWWFLLILAFLVVSTSLCIARNAPKILVDLRSYKEQVRSNALKAFPHRGEGELGEAPEAALQRVTGLLGRRGWRYKLDVREARAGQAGGVMVAARQGATNKLGYLAAHGAIVLICIGGLFDGDLVVQAQMALGGKQAYSGDGALSTVPPEHVLSPDNPTYRGSLFVGEGQRSGVAVLNLADGIVLQPLPFEIELKKFVVDYYETGMPKLFSSEVLIRDRETGAVRAETIRVNHPAESHGVAIYQSSFEDGGSRLKFKAWPLKGGPAFAVDGAVGGRTQLNEAGSGEQLGLEFTGLRTINVENVTEPGAATAGAVDVRKVDLVDSVQRHLGSGAKAPTERTLRNIGPSFSYKLRDAAGQAREFNNYMLPVELEGQRVYLAGVRDNPNESFRYLRIPVDAEGGIGDWMRLQAALRDPVRREAAARSYVERATPDERPEMRDALRASAQRTLGMFAGAERIDPPGAAAPEGPPPAGLMALSAFLEQNVPESDRERTSEVLLRILNGSLLELLQQARAAEGLKPLALDESLQAFMSQSLIALSDVAFFPAPLLLTLENFEQVQASVFQVTRAPGKTLVYLGCAFLIVGVFAMLYIRERRLWVWLEDLGEGRTRLTAALSSTRQTLDTDREFDQLRTALLAGPRTEERPA</sequence>
<protein>
    <submittedName>
        <fullName evidence="8">Cytochrome c biogenesis protein ResB</fullName>
    </submittedName>
</protein>
<dbReference type="InterPro" id="IPR023494">
    <property type="entry name" value="Cyt_c_bgen_Ccs1/CcsB/ResB"/>
</dbReference>
<organism evidence="8 9">
    <name type="scientific">Aquariibacter lacus</name>
    <dbReference type="NCBI Taxonomy" id="2801332"/>
    <lineage>
        <taxon>Bacteria</taxon>
        <taxon>Pseudomonadati</taxon>
        <taxon>Pseudomonadota</taxon>
        <taxon>Betaproteobacteria</taxon>
        <taxon>Burkholderiales</taxon>
        <taxon>Sphaerotilaceae</taxon>
        <taxon>Aquariibacter</taxon>
    </lineage>
</organism>
<evidence type="ECO:0000256" key="2">
    <source>
        <dbReference type="ARBA" id="ARBA00022692"/>
    </source>
</evidence>
<reference evidence="8 9" key="1">
    <citation type="submission" date="2021-01" db="EMBL/GenBank/DDBJ databases">
        <title>Piscinibacter sp. Jin2 Genome sequencing and assembly.</title>
        <authorList>
            <person name="Kim I."/>
        </authorList>
    </citation>
    <scope>NUCLEOTIDE SEQUENCE [LARGE SCALE GENOMIC DNA]</scope>
    <source>
        <strain evidence="8 9">Jin2</strain>
    </source>
</reference>